<dbReference type="InterPro" id="IPR008984">
    <property type="entry name" value="SMAD_FHA_dom_sf"/>
</dbReference>
<dbReference type="OrthoDB" id="687730at2759"/>
<dbReference type="Proteomes" id="UP000014760">
    <property type="component" value="Unassembled WGS sequence"/>
</dbReference>
<keyword evidence="4" id="KW-1185">Reference proteome</keyword>
<name>R7T388_CAPTE</name>
<dbReference type="InterPro" id="IPR000253">
    <property type="entry name" value="FHA_dom"/>
</dbReference>
<dbReference type="SUPFAM" id="SSF49879">
    <property type="entry name" value="SMAD/FHA domain"/>
    <property type="match status" value="1"/>
</dbReference>
<dbReference type="PANTHER" id="PTHR18853">
    <property type="entry name" value="FORKHEAD-ASSOCIATED DOMAIN-CONTAINING PROTEIN 1-RELATED"/>
    <property type="match status" value="1"/>
</dbReference>
<dbReference type="EMBL" id="KB312532">
    <property type="protein sequence ID" value="ELT87041.1"/>
    <property type="molecule type" value="Genomic_DNA"/>
</dbReference>
<dbReference type="EMBL" id="AMQN01016094">
    <property type="status" value="NOT_ANNOTATED_CDS"/>
    <property type="molecule type" value="Genomic_DNA"/>
</dbReference>
<feature type="domain" description="FHA" evidence="1">
    <location>
        <begin position="24"/>
        <end position="69"/>
    </location>
</feature>
<organism evidence="2">
    <name type="scientific">Capitella teleta</name>
    <name type="common">Polychaete worm</name>
    <dbReference type="NCBI Taxonomy" id="283909"/>
    <lineage>
        <taxon>Eukaryota</taxon>
        <taxon>Metazoa</taxon>
        <taxon>Spiralia</taxon>
        <taxon>Lophotrochozoa</taxon>
        <taxon>Annelida</taxon>
        <taxon>Polychaeta</taxon>
        <taxon>Sedentaria</taxon>
        <taxon>Scolecida</taxon>
        <taxon>Capitellidae</taxon>
        <taxon>Capitella</taxon>
    </lineage>
</organism>
<dbReference type="HOGENOM" id="CLU_164271_0_0_1"/>
<dbReference type="OMA" id="WSLVNIE"/>
<dbReference type="PANTHER" id="PTHR18853:SF10">
    <property type="entry name" value="FHA DOMAIN-CONTAINING PROTEIN"/>
    <property type="match status" value="1"/>
</dbReference>
<dbReference type="Pfam" id="PF00498">
    <property type="entry name" value="FHA"/>
    <property type="match status" value="1"/>
</dbReference>
<reference evidence="3" key="3">
    <citation type="submission" date="2015-06" db="UniProtKB">
        <authorList>
            <consortium name="EnsemblMetazoa"/>
        </authorList>
    </citation>
    <scope>IDENTIFICATION</scope>
</reference>
<evidence type="ECO:0000313" key="2">
    <source>
        <dbReference type="EMBL" id="ELT87041.1"/>
    </source>
</evidence>
<reference evidence="4" key="1">
    <citation type="submission" date="2012-12" db="EMBL/GenBank/DDBJ databases">
        <authorList>
            <person name="Hellsten U."/>
            <person name="Grimwood J."/>
            <person name="Chapman J.A."/>
            <person name="Shapiro H."/>
            <person name="Aerts A."/>
            <person name="Otillar R.P."/>
            <person name="Terry A.Y."/>
            <person name="Boore J.L."/>
            <person name="Simakov O."/>
            <person name="Marletaz F."/>
            <person name="Cho S.-J."/>
            <person name="Edsinger-Gonzales E."/>
            <person name="Havlak P."/>
            <person name="Kuo D.-H."/>
            <person name="Larsson T."/>
            <person name="Lv J."/>
            <person name="Arendt D."/>
            <person name="Savage R."/>
            <person name="Osoegawa K."/>
            <person name="de Jong P."/>
            <person name="Lindberg D.R."/>
            <person name="Seaver E.C."/>
            <person name="Weisblat D.A."/>
            <person name="Putnam N.H."/>
            <person name="Grigoriev I.V."/>
            <person name="Rokhsar D.S."/>
        </authorList>
    </citation>
    <scope>NUCLEOTIDE SEQUENCE</scope>
    <source>
        <strain evidence="4">I ESC-2004</strain>
    </source>
</reference>
<accession>R7T388</accession>
<reference evidence="2 4" key="2">
    <citation type="journal article" date="2013" name="Nature">
        <title>Insights into bilaterian evolution from three spiralian genomes.</title>
        <authorList>
            <person name="Simakov O."/>
            <person name="Marletaz F."/>
            <person name="Cho S.J."/>
            <person name="Edsinger-Gonzales E."/>
            <person name="Havlak P."/>
            <person name="Hellsten U."/>
            <person name="Kuo D.H."/>
            <person name="Larsson T."/>
            <person name="Lv J."/>
            <person name="Arendt D."/>
            <person name="Savage R."/>
            <person name="Osoegawa K."/>
            <person name="de Jong P."/>
            <person name="Grimwood J."/>
            <person name="Chapman J.A."/>
            <person name="Shapiro H."/>
            <person name="Aerts A."/>
            <person name="Otillar R.P."/>
            <person name="Terry A.Y."/>
            <person name="Boore J.L."/>
            <person name="Grigoriev I.V."/>
            <person name="Lindberg D.R."/>
            <person name="Seaver E.C."/>
            <person name="Weisblat D.A."/>
            <person name="Putnam N.H."/>
            <person name="Rokhsar D.S."/>
        </authorList>
    </citation>
    <scope>NUCLEOTIDE SEQUENCE</scope>
    <source>
        <strain evidence="2 4">I ESC-2004</strain>
    </source>
</reference>
<dbReference type="Gene3D" id="2.60.200.20">
    <property type="match status" value="1"/>
</dbReference>
<evidence type="ECO:0000313" key="4">
    <source>
        <dbReference type="Proteomes" id="UP000014760"/>
    </source>
</evidence>
<dbReference type="CDD" id="cd22700">
    <property type="entry name" value="FHA_FHAD1"/>
    <property type="match status" value="1"/>
</dbReference>
<protein>
    <recommendedName>
        <fullName evidence="1">FHA domain-containing protein</fullName>
    </recommendedName>
</protein>
<evidence type="ECO:0000313" key="3">
    <source>
        <dbReference type="EnsemblMetazoa" id="CapteP113758"/>
    </source>
</evidence>
<dbReference type="EnsemblMetazoa" id="CapteT113758">
    <property type="protein sequence ID" value="CapteP113758"/>
    <property type="gene ID" value="CapteG113758"/>
</dbReference>
<dbReference type="AlphaFoldDB" id="R7T388"/>
<sequence length="105" mass="11565">MKGYLKNQEGIFQLAPKVTTVGKEGCDLVIPTHGVDYQHAVIEFSQQEDCFVLQDLNTAQGTYVNDCRVQNAAVRLAPGDIIRFGFGGLPYELDVENSSQVCINN</sequence>
<evidence type="ECO:0000259" key="1">
    <source>
        <dbReference type="PROSITE" id="PS50006"/>
    </source>
</evidence>
<dbReference type="InterPro" id="IPR052642">
    <property type="entry name" value="CC-FHA_domain"/>
</dbReference>
<proteinExistence type="predicted"/>
<gene>
    <name evidence="2" type="ORF">CAPTEDRAFT_113758</name>
</gene>
<dbReference type="PROSITE" id="PS50006">
    <property type="entry name" value="FHA_DOMAIN"/>
    <property type="match status" value="1"/>
</dbReference>